<evidence type="ECO:0000259" key="13">
    <source>
        <dbReference type="PROSITE" id="PS51846"/>
    </source>
</evidence>
<dbReference type="CDD" id="cd04590">
    <property type="entry name" value="CBS_pair_CorC_HlyC_assoc"/>
    <property type="match status" value="1"/>
</dbReference>
<protein>
    <recommendedName>
        <fullName evidence="16">Hemolysin</fullName>
    </recommendedName>
</protein>
<evidence type="ECO:0000259" key="12">
    <source>
        <dbReference type="PROSITE" id="PS51371"/>
    </source>
</evidence>
<dbReference type="SUPFAM" id="SSF54631">
    <property type="entry name" value="CBS-domain pair"/>
    <property type="match status" value="1"/>
</dbReference>
<evidence type="ECO:0000256" key="8">
    <source>
        <dbReference type="ARBA" id="ARBA00023136"/>
    </source>
</evidence>
<dbReference type="Proteomes" id="UP000051450">
    <property type="component" value="Unassembled WGS sequence"/>
</dbReference>
<dbReference type="RefSeq" id="WP_057973667.1">
    <property type="nucleotide sequence ID" value="NZ_AZDI01000002.1"/>
</dbReference>
<comment type="caution">
    <text evidence="14">The sequence shown here is derived from an EMBL/GenBank/DDBJ whole genome shotgun (WGS) entry which is preliminary data.</text>
</comment>
<dbReference type="PROSITE" id="PS51846">
    <property type="entry name" value="CNNM"/>
    <property type="match status" value="1"/>
</dbReference>
<evidence type="ECO:0008006" key="16">
    <source>
        <dbReference type="Google" id="ProtNLM"/>
    </source>
</evidence>
<feature type="transmembrane region" description="Helical" evidence="11">
    <location>
        <begin position="101"/>
        <end position="125"/>
    </location>
</feature>
<dbReference type="OrthoDB" id="9798188at2"/>
<evidence type="ECO:0000313" key="14">
    <source>
        <dbReference type="EMBL" id="KRK46082.1"/>
    </source>
</evidence>
<feature type="domain" description="CNNM transmembrane" evidence="13">
    <location>
        <begin position="5"/>
        <end position="204"/>
    </location>
</feature>
<comment type="subcellular location">
    <subcellularLocation>
        <location evidence="1">Cell membrane</location>
        <topology evidence="1">Multi-pass membrane protein</topology>
    </subcellularLocation>
</comment>
<gene>
    <name evidence="14" type="ORF">FC66_GL000583</name>
</gene>
<dbReference type="PATRIC" id="fig|1423719.4.peg.593"/>
<dbReference type="InterPro" id="IPR005170">
    <property type="entry name" value="Transptr-assoc_dom"/>
</dbReference>
<feature type="transmembrane region" description="Helical" evidence="11">
    <location>
        <begin position="69"/>
        <end position="89"/>
    </location>
</feature>
<accession>A0A0R1HRT2</accession>
<dbReference type="FunFam" id="3.10.580.10:FF:000002">
    <property type="entry name" value="Magnesium/cobalt efflux protein CorC"/>
    <property type="match status" value="1"/>
</dbReference>
<dbReference type="InterPro" id="IPR016169">
    <property type="entry name" value="FAD-bd_PCMH_sub2"/>
</dbReference>
<name>A0A0R1HRT2_9LACO</name>
<dbReference type="Gene3D" id="3.10.580.10">
    <property type="entry name" value="CBS-domain"/>
    <property type="match status" value="1"/>
</dbReference>
<feature type="transmembrane region" description="Helical" evidence="11">
    <location>
        <begin position="145"/>
        <end position="166"/>
    </location>
</feature>
<dbReference type="AlphaFoldDB" id="A0A0R1HRT2"/>
<dbReference type="PROSITE" id="PS51371">
    <property type="entry name" value="CBS"/>
    <property type="match status" value="1"/>
</dbReference>
<dbReference type="EMBL" id="AZDI01000002">
    <property type="protein sequence ID" value="KRK46082.1"/>
    <property type="molecule type" value="Genomic_DNA"/>
</dbReference>
<evidence type="ECO:0000313" key="15">
    <source>
        <dbReference type="Proteomes" id="UP000051450"/>
    </source>
</evidence>
<reference evidence="14 15" key="1">
    <citation type="journal article" date="2015" name="Genome Announc.">
        <title>Expanding the biotechnology potential of lactobacilli through comparative genomics of 213 strains and associated genera.</title>
        <authorList>
            <person name="Sun Z."/>
            <person name="Harris H.M."/>
            <person name="McCann A."/>
            <person name="Guo C."/>
            <person name="Argimon S."/>
            <person name="Zhang W."/>
            <person name="Yang X."/>
            <person name="Jeffery I.B."/>
            <person name="Cooney J.C."/>
            <person name="Kagawa T.F."/>
            <person name="Liu W."/>
            <person name="Song Y."/>
            <person name="Salvetti E."/>
            <person name="Wrobel A."/>
            <person name="Rasinkangas P."/>
            <person name="Parkhill J."/>
            <person name="Rea M.C."/>
            <person name="O'Sullivan O."/>
            <person name="Ritari J."/>
            <person name="Douillard F.P."/>
            <person name="Paul Ross R."/>
            <person name="Yang R."/>
            <person name="Briner A.E."/>
            <person name="Felis G.E."/>
            <person name="de Vos W.M."/>
            <person name="Barrangou R."/>
            <person name="Klaenhammer T.R."/>
            <person name="Caufield P.W."/>
            <person name="Cui Y."/>
            <person name="Zhang H."/>
            <person name="O'Toole P.W."/>
        </authorList>
    </citation>
    <scope>NUCLEOTIDE SEQUENCE [LARGE SCALE GENOMIC DNA]</scope>
    <source>
        <strain evidence="14 15">DSM 15638</strain>
    </source>
</reference>
<dbReference type="STRING" id="1423719.FC66_GL000583"/>
<organism evidence="14 15">
    <name type="scientific">Dellaglioa algida DSM 15638</name>
    <dbReference type="NCBI Taxonomy" id="1423719"/>
    <lineage>
        <taxon>Bacteria</taxon>
        <taxon>Bacillati</taxon>
        <taxon>Bacillota</taxon>
        <taxon>Bacilli</taxon>
        <taxon>Lactobacillales</taxon>
        <taxon>Lactobacillaceae</taxon>
        <taxon>Dellaglioa</taxon>
    </lineage>
</organism>
<evidence type="ECO:0000256" key="1">
    <source>
        <dbReference type="ARBA" id="ARBA00004651"/>
    </source>
</evidence>
<dbReference type="SUPFAM" id="SSF56176">
    <property type="entry name" value="FAD-binding/transporter-associated domain-like"/>
    <property type="match status" value="1"/>
</dbReference>
<dbReference type="InterPro" id="IPR002550">
    <property type="entry name" value="CNNM"/>
</dbReference>
<dbReference type="PANTHER" id="PTHR43099">
    <property type="entry name" value="UPF0053 PROTEIN YRKA"/>
    <property type="match status" value="1"/>
</dbReference>
<evidence type="ECO:0000256" key="10">
    <source>
        <dbReference type="PROSITE-ProRule" id="PRU01193"/>
    </source>
</evidence>
<dbReference type="InterPro" id="IPR051676">
    <property type="entry name" value="UPF0053_domain"/>
</dbReference>
<dbReference type="InterPro" id="IPR000644">
    <property type="entry name" value="CBS_dom"/>
</dbReference>
<keyword evidence="5" id="KW-0677">Repeat</keyword>
<dbReference type="Gene3D" id="3.30.465.10">
    <property type="match status" value="1"/>
</dbReference>
<dbReference type="Pfam" id="PF00571">
    <property type="entry name" value="CBS"/>
    <property type="match status" value="2"/>
</dbReference>
<dbReference type="GO" id="GO:0050660">
    <property type="term" value="F:flavin adenine dinucleotide binding"/>
    <property type="evidence" value="ECO:0007669"/>
    <property type="project" value="InterPro"/>
</dbReference>
<evidence type="ECO:0000256" key="7">
    <source>
        <dbReference type="ARBA" id="ARBA00023122"/>
    </source>
</evidence>
<feature type="domain" description="CBS" evidence="12">
    <location>
        <begin position="289"/>
        <end position="346"/>
    </location>
</feature>
<keyword evidence="6 10" id="KW-1133">Transmembrane helix</keyword>
<evidence type="ECO:0000256" key="9">
    <source>
        <dbReference type="PROSITE-ProRule" id="PRU00703"/>
    </source>
</evidence>
<dbReference type="SMART" id="SM01091">
    <property type="entry name" value="CorC_HlyC"/>
    <property type="match status" value="1"/>
</dbReference>
<evidence type="ECO:0000256" key="3">
    <source>
        <dbReference type="ARBA" id="ARBA00022475"/>
    </source>
</evidence>
<keyword evidence="3" id="KW-1003">Cell membrane</keyword>
<proteinExistence type="inferred from homology"/>
<dbReference type="Pfam" id="PF03471">
    <property type="entry name" value="CorC_HlyC"/>
    <property type="match status" value="1"/>
</dbReference>
<dbReference type="GO" id="GO:0005886">
    <property type="term" value="C:plasma membrane"/>
    <property type="evidence" value="ECO:0007669"/>
    <property type="project" value="UniProtKB-SubCell"/>
</dbReference>
<keyword evidence="7 9" id="KW-0129">CBS domain</keyword>
<keyword evidence="4 10" id="KW-0812">Transmembrane</keyword>
<dbReference type="InterPro" id="IPR036318">
    <property type="entry name" value="FAD-bd_PCMH-like_sf"/>
</dbReference>
<keyword evidence="15" id="KW-1185">Reference proteome</keyword>
<dbReference type="Pfam" id="PF01595">
    <property type="entry name" value="CNNM"/>
    <property type="match status" value="1"/>
</dbReference>
<dbReference type="PANTHER" id="PTHR43099:SF5">
    <property type="entry name" value="HLYC_CORC FAMILY TRANSPORTER"/>
    <property type="match status" value="1"/>
</dbReference>
<evidence type="ECO:0000256" key="5">
    <source>
        <dbReference type="ARBA" id="ARBA00022737"/>
    </source>
</evidence>
<evidence type="ECO:0000256" key="6">
    <source>
        <dbReference type="ARBA" id="ARBA00022989"/>
    </source>
</evidence>
<dbReference type="InterPro" id="IPR046342">
    <property type="entry name" value="CBS_dom_sf"/>
</dbReference>
<evidence type="ECO:0000256" key="2">
    <source>
        <dbReference type="ARBA" id="ARBA00006337"/>
    </source>
</evidence>
<evidence type="ECO:0000256" key="4">
    <source>
        <dbReference type="ARBA" id="ARBA00022692"/>
    </source>
</evidence>
<dbReference type="InterPro" id="IPR044751">
    <property type="entry name" value="Ion_transp-like_CBS"/>
</dbReference>
<comment type="similarity">
    <text evidence="2">Belongs to the UPF0053 family.</text>
</comment>
<evidence type="ECO:0000256" key="11">
    <source>
        <dbReference type="SAM" id="Phobius"/>
    </source>
</evidence>
<keyword evidence="8 10" id="KW-0472">Membrane</keyword>
<sequence>MSSDPGHELLLQLLLLVILTLINAYFSAAELAVVSVNRNKIEAEAKAGDKGAIRILSILNNSTSFLSTIQISITFAGFLSSAFAATALAKYVEPLFGNAVWAHDVAVIVVTLILSYFSLVLGELYPKQLALQMPDKIARATTGPIQVIAIVFKPFNWLLSISLLALEKITPIKFNKNDTEVISRQEIVHMIQTGEERGAIDSDEYEMMEGVISLHTKLAREVMVARTDAFMIDLQNDNDRNIDAILNQPFSRVPVYSDDKDNVVGVVHIKNLLKSAREYGFERITLRQIMQEPMFIPETMAVDDLLFEMKKTHTQLAILLDEYGGVVGLVTIEDLIEEIVGDIDDESDSPDNTLRKINAHEYIVQGRMTLDDFNDEFNCDIHMKDADTIAGFVLTELGRIPDDNEQLQVTLDNGLILETEKMDGSRLVELKVIIPTAVSTDEPKDK</sequence>